<protein>
    <submittedName>
        <fullName evidence="1">Unannotated protein</fullName>
    </submittedName>
</protein>
<sequence>MFTVDDDDMVNEFTNFFRVIPEFRIENKNARAAIGGDADPISGMETVVERNAAETRGRDTEIGFDVRILIAL</sequence>
<reference evidence="1" key="1">
    <citation type="submission" date="2020-05" db="EMBL/GenBank/DDBJ databases">
        <authorList>
            <person name="Chiriac C."/>
            <person name="Salcher M."/>
            <person name="Ghai R."/>
            <person name="Kavagutti S V."/>
        </authorList>
    </citation>
    <scope>NUCLEOTIDE SEQUENCE</scope>
</reference>
<evidence type="ECO:0000313" key="1">
    <source>
        <dbReference type="EMBL" id="CAB5077313.1"/>
    </source>
</evidence>
<dbReference type="AlphaFoldDB" id="A0A6J7VG95"/>
<organism evidence="1">
    <name type="scientific">freshwater metagenome</name>
    <dbReference type="NCBI Taxonomy" id="449393"/>
    <lineage>
        <taxon>unclassified sequences</taxon>
        <taxon>metagenomes</taxon>
        <taxon>ecological metagenomes</taxon>
    </lineage>
</organism>
<accession>A0A6J7VG95</accession>
<name>A0A6J7VG95_9ZZZZ</name>
<proteinExistence type="predicted"/>
<dbReference type="EMBL" id="CAFBRC010000091">
    <property type="protein sequence ID" value="CAB5077313.1"/>
    <property type="molecule type" value="Genomic_DNA"/>
</dbReference>
<gene>
    <name evidence="1" type="ORF">UFOPK4367_01200</name>
</gene>